<dbReference type="EMBL" id="BAABJQ010000013">
    <property type="protein sequence ID" value="GAA5189956.1"/>
    <property type="molecule type" value="Genomic_DNA"/>
</dbReference>
<dbReference type="Pfam" id="PF01547">
    <property type="entry name" value="SBP_bac_1"/>
    <property type="match status" value="1"/>
</dbReference>
<accession>A0ABP9S1Q9</accession>
<comment type="caution">
    <text evidence="3">The sequence shown here is derived from an EMBL/GenBank/DDBJ whole genome shotgun (WGS) entry which is preliminary data.</text>
</comment>
<evidence type="ECO:0000313" key="4">
    <source>
        <dbReference type="Proteomes" id="UP001501570"/>
    </source>
</evidence>
<dbReference type="RefSeq" id="WP_345632347.1">
    <property type="nucleotide sequence ID" value="NZ_BAABJQ010000013.1"/>
</dbReference>
<reference evidence="4" key="1">
    <citation type="journal article" date="2019" name="Int. J. Syst. Evol. Microbiol.">
        <title>The Global Catalogue of Microorganisms (GCM) 10K type strain sequencing project: providing services to taxonomists for standard genome sequencing and annotation.</title>
        <authorList>
            <consortium name="The Broad Institute Genomics Platform"/>
            <consortium name="The Broad Institute Genome Sequencing Center for Infectious Disease"/>
            <person name="Wu L."/>
            <person name="Ma J."/>
        </authorList>
    </citation>
    <scope>NUCLEOTIDE SEQUENCE [LARGE SCALE GENOMIC DNA]</scope>
    <source>
        <strain evidence="4">JCM 18304</strain>
    </source>
</reference>
<gene>
    <name evidence="3" type="ORF">GCM10023322_43900</name>
</gene>
<evidence type="ECO:0000313" key="3">
    <source>
        <dbReference type="EMBL" id="GAA5189956.1"/>
    </source>
</evidence>
<dbReference type="Gene3D" id="3.40.190.10">
    <property type="entry name" value="Periplasmic binding protein-like II"/>
    <property type="match status" value="2"/>
</dbReference>
<sequence>MSTFALAACGGGGGFAGSGGNASSGKQTVTMLVNVTPNLSETYWRNLVAPYEKANNVTVKIQAPSGSGVSDTLPQLLAAGTAPDIVETLMANKTLAPQMLDLTDQSWVNDTPLVKEASLGGKVYTVGVGEQAQSLVYYNEDAFTKAGIAAPPKDLDEFTTDLGKLKAAGYLPLQTGGDYITGLQLLQLADPSIVAGDASWYQDVKAGKADVGQSLQPLLQRYQDWLKAGYLDKNALGLKADAAQTNFLSGKAGMYIMGSWLVSTVASTKTSFPVGAFAAPGAPGGPYPGAQGATMAAPYMVLKSSQHRDAAVALVKWLVTDHTAVTSQLKQDGDFRPGFDWCTIDLCKQVQQILTDAPATTPQGEGYGDLTLPAGFNTEFNKDAQGLYVGRSPAQVAQAVDAWVKSNS</sequence>
<dbReference type="InterPro" id="IPR006059">
    <property type="entry name" value="SBP"/>
</dbReference>
<dbReference type="InterPro" id="IPR050490">
    <property type="entry name" value="Bact_solute-bd_prot1"/>
</dbReference>
<evidence type="ECO:0000256" key="1">
    <source>
        <dbReference type="ARBA" id="ARBA00008520"/>
    </source>
</evidence>
<dbReference type="PANTHER" id="PTHR43649:SF29">
    <property type="entry name" value="OSMOPROTECTIVE COMPOUNDS-BINDING PROTEIN GGTB"/>
    <property type="match status" value="1"/>
</dbReference>
<protein>
    <submittedName>
        <fullName evidence="3">ABC transporter substrate-binding protein</fullName>
    </submittedName>
</protein>
<organism evidence="3 4">
    <name type="scientific">Rugosimonospora acidiphila</name>
    <dbReference type="NCBI Taxonomy" id="556531"/>
    <lineage>
        <taxon>Bacteria</taxon>
        <taxon>Bacillati</taxon>
        <taxon>Actinomycetota</taxon>
        <taxon>Actinomycetes</taxon>
        <taxon>Micromonosporales</taxon>
        <taxon>Micromonosporaceae</taxon>
        <taxon>Rugosimonospora</taxon>
    </lineage>
</organism>
<evidence type="ECO:0000256" key="2">
    <source>
        <dbReference type="ARBA" id="ARBA00022448"/>
    </source>
</evidence>
<dbReference type="Proteomes" id="UP001501570">
    <property type="component" value="Unassembled WGS sequence"/>
</dbReference>
<dbReference type="SUPFAM" id="SSF53850">
    <property type="entry name" value="Periplasmic binding protein-like II"/>
    <property type="match status" value="1"/>
</dbReference>
<proteinExistence type="inferred from homology"/>
<comment type="similarity">
    <text evidence="1">Belongs to the bacterial solute-binding protein 1 family.</text>
</comment>
<name>A0ABP9S1Q9_9ACTN</name>
<dbReference type="PANTHER" id="PTHR43649">
    <property type="entry name" value="ARABINOSE-BINDING PROTEIN-RELATED"/>
    <property type="match status" value="1"/>
</dbReference>
<keyword evidence="2" id="KW-0813">Transport</keyword>
<keyword evidence="4" id="KW-1185">Reference proteome</keyword>